<keyword evidence="1" id="KW-1133">Transmembrane helix</keyword>
<name>A0AAN8G1W3_TRICO</name>
<dbReference type="Proteomes" id="UP001331761">
    <property type="component" value="Unassembled WGS sequence"/>
</dbReference>
<accession>A0AAN8G1W3</accession>
<comment type="caution">
    <text evidence="2">The sequence shown here is derived from an EMBL/GenBank/DDBJ whole genome shotgun (WGS) entry which is preliminary data.</text>
</comment>
<feature type="transmembrane region" description="Helical" evidence="1">
    <location>
        <begin position="72"/>
        <end position="92"/>
    </location>
</feature>
<evidence type="ECO:0000256" key="1">
    <source>
        <dbReference type="SAM" id="Phobius"/>
    </source>
</evidence>
<keyword evidence="1" id="KW-0812">Transmembrane</keyword>
<organism evidence="2 3">
    <name type="scientific">Trichostrongylus colubriformis</name>
    <name type="common">Black scour worm</name>
    <dbReference type="NCBI Taxonomy" id="6319"/>
    <lineage>
        <taxon>Eukaryota</taxon>
        <taxon>Metazoa</taxon>
        <taxon>Ecdysozoa</taxon>
        <taxon>Nematoda</taxon>
        <taxon>Chromadorea</taxon>
        <taxon>Rhabditida</taxon>
        <taxon>Rhabditina</taxon>
        <taxon>Rhabditomorpha</taxon>
        <taxon>Strongyloidea</taxon>
        <taxon>Trichostrongylidae</taxon>
        <taxon>Trichostrongylus</taxon>
    </lineage>
</organism>
<keyword evidence="1" id="KW-0472">Membrane</keyword>
<sequence>MFSQHSHSQTALLSLAKLLCDYCSSLSQPTTIDERFHHLGNSIHVRLPRLKSKMRVWGKSQSSETSSFQSSYFLIICPFITMLLPVLILCVYEKITFVCCIHVLNVRKMYKFCW</sequence>
<proteinExistence type="predicted"/>
<reference evidence="2 3" key="1">
    <citation type="submission" date="2019-10" db="EMBL/GenBank/DDBJ databases">
        <title>Assembly and Annotation for the nematode Trichostrongylus colubriformis.</title>
        <authorList>
            <person name="Martin J."/>
        </authorList>
    </citation>
    <scope>NUCLEOTIDE SEQUENCE [LARGE SCALE GENOMIC DNA]</scope>
    <source>
        <strain evidence="2">G859</strain>
        <tissue evidence="2">Whole worm</tissue>
    </source>
</reference>
<evidence type="ECO:0000313" key="3">
    <source>
        <dbReference type="Proteomes" id="UP001331761"/>
    </source>
</evidence>
<gene>
    <name evidence="2" type="ORF">GCK32_003034</name>
</gene>
<evidence type="ECO:0000313" key="2">
    <source>
        <dbReference type="EMBL" id="KAK5979078.1"/>
    </source>
</evidence>
<keyword evidence="3" id="KW-1185">Reference proteome</keyword>
<feature type="non-terminal residue" evidence="2">
    <location>
        <position position="114"/>
    </location>
</feature>
<dbReference type="EMBL" id="WIXE01008695">
    <property type="protein sequence ID" value="KAK5979078.1"/>
    <property type="molecule type" value="Genomic_DNA"/>
</dbReference>
<protein>
    <submittedName>
        <fullName evidence="2">Uncharacterized protein</fullName>
    </submittedName>
</protein>
<dbReference type="AlphaFoldDB" id="A0AAN8G1W3"/>